<evidence type="ECO:0000313" key="1">
    <source>
        <dbReference type="EMBL" id="EMR64763.1"/>
    </source>
</evidence>
<keyword evidence="2" id="KW-1185">Reference proteome</keyword>
<dbReference type="OMA" id="MMFPPVL"/>
<sequence length="138" mass="14858">MSSSEPPKSVTSRISAWGNSSFAPTGLATLITALHFRPLQVRPMAFVPVLIFSSYANLQGFKKDSAGVTAAASGTYALLALRRRNAGAFLNRFSIRGIVRGAAVGIGFVNAVAGGWVYATADREGERRERKENPRWVD</sequence>
<dbReference type="AlphaFoldDB" id="M7SK96"/>
<dbReference type="EMBL" id="KB707005">
    <property type="protein sequence ID" value="EMR64763.1"/>
    <property type="molecule type" value="Genomic_DNA"/>
</dbReference>
<dbReference type="Proteomes" id="UP000012174">
    <property type="component" value="Unassembled WGS sequence"/>
</dbReference>
<gene>
    <name evidence="1" type="ORF">UCREL1_8272</name>
</gene>
<reference evidence="2" key="1">
    <citation type="journal article" date="2013" name="Genome Announc.">
        <title>Draft genome sequence of the grapevine dieback fungus Eutypa lata UCR-EL1.</title>
        <authorList>
            <person name="Blanco-Ulate B."/>
            <person name="Rolshausen P.E."/>
            <person name="Cantu D."/>
        </authorList>
    </citation>
    <scope>NUCLEOTIDE SEQUENCE [LARGE SCALE GENOMIC DNA]</scope>
    <source>
        <strain evidence="2">UCR-EL1</strain>
    </source>
</reference>
<dbReference type="eggNOG" id="ENOG502SS5H">
    <property type="taxonomic scope" value="Eukaryota"/>
</dbReference>
<protein>
    <submittedName>
        <fullName evidence="1">Uncharacterized protein</fullName>
    </submittedName>
</protein>
<evidence type="ECO:0000313" key="2">
    <source>
        <dbReference type="Proteomes" id="UP000012174"/>
    </source>
</evidence>
<dbReference type="HOGENOM" id="CLU_099515_0_0_1"/>
<dbReference type="OrthoDB" id="4868994at2759"/>
<organism evidence="1 2">
    <name type="scientific">Eutypa lata (strain UCR-EL1)</name>
    <name type="common">Grapevine dieback disease fungus</name>
    <name type="synonym">Eutypa armeniacae</name>
    <dbReference type="NCBI Taxonomy" id="1287681"/>
    <lineage>
        <taxon>Eukaryota</taxon>
        <taxon>Fungi</taxon>
        <taxon>Dikarya</taxon>
        <taxon>Ascomycota</taxon>
        <taxon>Pezizomycotina</taxon>
        <taxon>Sordariomycetes</taxon>
        <taxon>Xylariomycetidae</taxon>
        <taxon>Xylariales</taxon>
        <taxon>Diatrypaceae</taxon>
        <taxon>Eutypa</taxon>
    </lineage>
</organism>
<dbReference type="KEGG" id="ela:UCREL1_8272"/>
<proteinExistence type="predicted"/>
<name>M7SK96_EUTLA</name>
<accession>M7SK96</accession>